<dbReference type="Proteomes" id="UP001596001">
    <property type="component" value="Unassembled WGS sequence"/>
</dbReference>
<accession>A0ABV9QDK4</accession>
<comment type="caution">
    <text evidence="1">The sequence shown here is derived from an EMBL/GenBank/DDBJ whole genome shotgun (WGS) entry which is preliminary data.</text>
</comment>
<name>A0ABV9QDK4_9BURK</name>
<evidence type="ECO:0000313" key="2">
    <source>
        <dbReference type="Proteomes" id="UP001596001"/>
    </source>
</evidence>
<dbReference type="EMBL" id="JBHSHJ010000007">
    <property type="protein sequence ID" value="MFC4789295.1"/>
    <property type="molecule type" value="Genomic_DNA"/>
</dbReference>
<dbReference type="RefSeq" id="WP_382432543.1">
    <property type="nucleotide sequence ID" value="NZ_JBHSHJ010000007.1"/>
</dbReference>
<reference evidence="2" key="1">
    <citation type="journal article" date="2019" name="Int. J. Syst. Evol. Microbiol.">
        <title>The Global Catalogue of Microorganisms (GCM) 10K type strain sequencing project: providing services to taxonomists for standard genome sequencing and annotation.</title>
        <authorList>
            <consortium name="The Broad Institute Genomics Platform"/>
            <consortium name="The Broad Institute Genome Sequencing Center for Infectious Disease"/>
            <person name="Wu L."/>
            <person name="Ma J."/>
        </authorList>
    </citation>
    <scope>NUCLEOTIDE SEQUENCE [LARGE SCALE GENOMIC DNA]</scope>
    <source>
        <strain evidence="2">CCUG 49452</strain>
    </source>
</reference>
<evidence type="ECO:0000313" key="1">
    <source>
        <dbReference type="EMBL" id="MFC4789295.1"/>
    </source>
</evidence>
<sequence length="64" mass="6947">MTATTAYLHWLDAELDATANDLRQQAGPGLADAAERLTDLMVAKTMLREFIASQTPNTPANLTE</sequence>
<protein>
    <submittedName>
        <fullName evidence="1">Uncharacterized protein</fullName>
    </submittedName>
</protein>
<keyword evidence="2" id="KW-1185">Reference proteome</keyword>
<organism evidence="1 2">
    <name type="scientific">Giesbergeria sinuosa</name>
    <dbReference type="NCBI Taxonomy" id="80883"/>
    <lineage>
        <taxon>Bacteria</taxon>
        <taxon>Pseudomonadati</taxon>
        <taxon>Pseudomonadota</taxon>
        <taxon>Betaproteobacteria</taxon>
        <taxon>Burkholderiales</taxon>
        <taxon>Comamonadaceae</taxon>
        <taxon>Giesbergeria</taxon>
    </lineage>
</organism>
<proteinExistence type="predicted"/>
<gene>
    <name evidence="1" type="ORF">ACFO6X_09935</name>
</gene>